<accession>A0A8J7E1J8</accession>
<evidence type="ECO:0000313" key="3">
    <source>
        <dbReference type="Proteomes" id="UP000654482"/>
    </source>
</evidence>
<evidence type="ECO:0000313" key="2">
    <source>
        <dbReference type="EMBL" id="MBE9118548.1"/>
    </source>
</evidence>
<evidence type="ECO:0000256" key="1">
    <source>
        <dbReference type="SAM" id="MobiDB-lite"/>
    </source>
</evidence>
<feature type="compositionally biased region" description="Pro residues" evidence="1">
    <location>
        <begin position="80"/>
        <end position="98"/>
    </location>
</feature>
<gene>
    <name evidence="2" type="ORF">IQ249_21910</name>
</gene>
<organism evidence="2 3">
    <name type="scientific">Lusitaniella coriacea LEGE 07157</name>
    <dbReference type="NCBI Taxonomy" id="945747"/>
    <lineage>
        <taxon>Bacteria</taxon>
        <taxon>Bacillati</taxon>
        <taxon>Cyanobacteriota</taxon>
        <taxon>Cyanophyceae</taxon>
        <taxon>Spirulinales</taxon>
        <taxon>Lusitaniellaceae</taxon>
        <taxon>Lusitaniella</taxon>
    </lineage>
</organism>
<sequence>MKHLGSNSLKGVPFLLAALVHAALLQIPLGSDSIDVEQESNAAIEPSVKVSKIPLTKATPLPSPPTATPTVQTTSVKPVTPQPKPQPKTIPQPAPPVLPNRAAAPDLEPSPVPSPSPTPTPSPSPTPTPTPTPSPTPTPVQSSIPTGFEHYAGAQSGCYDSLECYQVRGVNAGTVRRNLLRALQENEAYIVREKSELEDEAEGFKVYEIIAREGNEPSRFFHIWRSREAGEDRTQYVWKDVATPLSELRSPG</sequence>
<comment type="caution">
    <text evidence="2">The sequence shown here is derived from an EMBL/GenBank/DDBJ whole genome shotgun (WGS) entry which is preliminary data.</text>
</comment>
<name>A0A8J7E1J8_9CYAN</name>
<feature type="region of interest" description="Disordered" evidence="1">
    <location>
        <begin position="54"/>
        <end position="148"/>
    </location>
</feature>
<keyword evidence="3" id="KW-1185">Reference proteome</keyword>
<dbReference type="EMBL" id="JADEWZ010000051">
    <property type="protein sequence ID" value="MBE9118548.1"/>
    <property type="molecule type" value="Genomic_DNA"/>
</dbReference>
<proteinExistence type="predicted"/>
<dbReference type="PRINTS" id="PR01217">
    <property type="entry name" value="PRICHEXTENSN"/>
</dbReference>
<feature type="compositionally biased region" description="Low complexity" evidence="1">
    <location>
        <begin position="68"/>
        <end position="79"/>
    </location>
</feature>
<feature type="compositionally biased region" description="Pro residues" evidence="1">
    <location>
        <begin position="108"/>
        <end position="138"/>
    </location>
</feature>
<reference evidence="2" key="1">
    <citation type="submission" date="2020-10" db="EMBL/GenBank/DDBJ databases">
        <authorList>
            <person name="Castelo-Branco R."/>
            <person name="Eusebio N."/>
            <person name="Adriana R."/>
            <person name="Vieira A."/>
            <person name="Brugerolle De Fraissinette N."/>
            <person name="Rezende De Castro R."/>
            <person name="Schneider M.P."/>
            <person name="Vasconcelos V."/>
            <person name="Leao P.N."/>
        </authorList>
    </citation>
    <scope>NUCLEOTIDE SEQUENCE</scope>
    <source>
        <strain evidence="2">LEGE 07157</strain>
    </source>
</reference>
<dbReference type="AlphaFoldDB" id="A0A8J7E1J8"/>
<dbReference type="Proteomes" id="UP000654482">
    <property type="component" value="Unassembled WGS sequence"/>
</dbReference>
<protein>
    <submittedName>
        <fullName evidence="2">Uncharacterized protein</fullName>
    </submittedName>
</protein>